<sequence>MSKSTTAETATGPSLVDQKIAALNDWRGDMLSQIRKLINEVDPTVEEDCKWFKPTNPTGVPVWSNSGIICTGESYKAKVKLTFQKGAFLPDPSGLFNASLEGKQRRAIDIGEGETIDADTFKALIQAAIDLNNAPRK</sequence>
<evidence type="ECO:0000259" key="1">
    <source>
        <dbReference type="Pfam" id="PF08818"/>
    </source>
</evidence>
<evidence type="ECO:0000313" key="3">
    <source>
        <dbReference type="Proteomes" id="UP000196027"/>
    </source>
</evidence>
<proteinExistence type="predicted"/>
<dbReference type="KEGG" id="ome:OLMES_5186"/>
<dbReference type="Pfam" id="PF08818">
    <property type="entry name" value="DUF1801"/>
    <property type="match status" value="1"/>
</dbReference>
<organism evidence="2 3">
    <name type="scientific">Oleiphilus messinensis</name>
    <dbReference type="NCBI Taxonomy" id="141451"/>
    <lineage>
        <taxon>Bacteria</taxon>
        <taxon>Pseudomonadati</taxon>
        <taxon>Pseudomonadota</taxon>
        <taxon>Gammaproteobacteria</taxon>
        <taxon>Oceanospirillales</taxon>
        <taxon>Oleiphilaceae</taxon>
        <taxon>Oleiphilus</taxon>
    </lineage>
</organism>
<dbReference type="AlphaFoldDB" id="A0A1Y0IG02"/>
<protein>
    <recommendedName>
        <fullName evidence="1">YdhG-like domain-containing protein</fullName>
    </recommendedName>
</protein>
<reference evidence="2 3" key="1">
    <citation type="submission" date="2017-05" db="EMBL/GenBank/DDBJ databases">
        <title>Genomic insights into alkan degradation activity of Oleiphilus messinensis.</title>
        <authorList>
            <person name="Kozyavkin S.A."/>
            <person name="Slesarev A.I."/>
            <person name="Golyshin P.N."/>
            <person name="Korzhenkov A."/>
            <person name="Golyshina O.N."/>
            <person name="Toshchakov S.V."/>
        </authorList>
    </citation>
    <scope>NUCLEOTIDE SEQUENCE [LARGE SCALE GENOMIC DNA]</scope>
    <source>
        <strain evidence="2 3">ME102</strain>
    </source>
</reference>
<keyword evidence="3" id="KW-1185">Reference proteome</keyword>
<dbReference type="InterPro" id="IPR014922">
    <property type="entry name" value="YdhG-like"/>
</dbReference>
<dbReference type="RefSeq" id="WP_232465212.1">
    <property type="nucleotide sequence ID" value="NZ_CP021425.1"/>
</dbReference>
<dbReference type="Gene3D" id="3.90.1150.200">
    <property type="match status" value="1"/>
</dbReference>
<evidence type="ECO:0000313" key="2">
    <source>
        <dbReference type="EMBL" id="ARU59170.1"/>
    </source>
</evidence>
<dbReference type="SUPFAM" id="SSF159888">
    <property type="entry name" value="YdhG-like"/>
    <property type="match status" value="1"/>
</dbReference>
<gene>
    <name evidence="2" type="ORF">OLMES_5186</name>
</gene>
<feature type="domain" description="YdhG-like" evidence="1">
    <location>
        <begin position="28"/>
        <end position="129"/>
    </location>
</feature>
<dbReference type="EMBL" id="CP021425">
    <property type="protein sequence ID" value="ARU59170.1"/>
    <property type="molecule type" value="Genomic_DNA"/>
</dbReference>
<name>A0A1Y0IG02_9GAMM</name>
<accession>A0A1Y0IG02</accession>
<dbReference type="Proteomes" id="UP000196027">
    <property type="component" value="Chromosome"/>
</dbReference>